<keyword evidence="4" id="KW-0411">Iron-sulfur</keyword>
<comment type="caution">
    <text evidence="7">The sequence shown here is derived from an EMBL/GenBank/DDBJ whole genome shotgun (WGS) entry which is preliminary data.</text>
</comment>
<accession>A0ABS1BGM3</accession>
<proteinExistence type="predicted"/>
<dbReference type="InterPro" id="IPR036922">
    <property type="entry name" value="Rieske_2Fe-2S_sf"/>
</dbReference>
<evidence type="ECO:0000256" key="1">
    <source>
        <dbReference type="ARBA" id="ARBA00022714"/>
    </source>
</evidence>
<feature type="domain" description="Rieske" evidence="6">
    <location>
        <begin position="86"/>
        <end position="153"/>
    </location>
</feature>
<name>A0ABS1BGM3_9SPHI</name>
<evidence type="ECO:0000313" key="7">
    <source>
        <dbReference type="EMBL" id="MBK0382021.1"/>
    </source>
</evidence>
<dbReference type="Gene3D" id="2.102.10.10">
    <property type="entry name" value="Rieske [2Fe-2S] iron-sulphur domain"/>
    <property type="match status" value="1"/>
</dbReference>
<evidence type="ECO:0000256" key="4">
    <source>
        <dbReference type="ARBA" id="ARBA00023014"/>
    </source>
</evidence>
<keyword evidence="8" id="KW-1185">Reference proteome</keyword>
<evidence type="ECO:0000259" key="6">
    <source>
        <dbReference type="PROSITE" id="PS51296"/>
    </source>
</evidence>
<dbReference type="RefSeq" id="WP_200584800.1">
    <property type="nucleotide sequence ID" value="NZ_JAEHFY010000004.1"/>
</dbReference>
<keyword evidence="3" id="KW-0408">Iron</keyword>
<reference evidence="7 8" key="1">
    <citation type="submission" date="2020-12" db="EMBL/GenBank/DDBJ databases">
        <title>Bacterial novel species Pedobacter sp. SD-b isolated from soil.</title>
        <authorList>
            <person name="Jung H.-Y."/>
        </authorList>
    </citation>
    <scope>NUCLEOTIDE SEQUENCE [LARGE SCALE GENOMIC DNA]</scope>
    <source>
        <strain evidence="7 8">SD-b</strain>
    </source>
</reference>
<evidence type="ECO:0000256" key="2">
    <source>
        <dbReference type="ARBA" id="ARBA00022723"/>
    </source>
</evidence>
<feature type="region of interest" description="Disordered" evidence="5">
    <location>
        <begin position="29"/>
        <end position="53"/>
    </location>
</feature>
<dbReference type="SUPFAM" id="SSF50022">
    <property type="entry name" value="ISP domain"/>
    <property type="match status" value="1"/>
</dbReference>
<organism evidence="7 8">
    <name type="scientific">Pedobacter segetis</name>
    <dbReference type="NCBI Taxonomy" id="2793069"/>
    <lineage>
        <taxon>Bacteria</taxon>
        <taxon>Pseudomonadati</taxon>
        <taxon>Bacteroidota</taxon>
        <taxon>Sphingobacteriia</taxon>
        <taxon>Sphingobacteriales</taxon>
        <taxon>Sphingobacteriaceae</taxon>
        <taxon>Pedobacter</taxon>
    </lineage>
</organism>
<sequence length="156" mass="15852">MKREEFIKSLGLGVAMVCTGACMSACGSKGDTGTPNPNPSPNPGGGGSNGNTVSVSISGKLANVGDQTRANGVLFFRIATGNTPSSFVATEALCPHQGGNLNWLNNQNKVQCDLHQSEYTSAGAVTQGPQNTAGSTRALKIYSTAITGDTITATVS</sequence>
<dbReference type="InterPro" id="IPR017941">
    <property type="entry name" value="Rieske_2Fe-2S"/>
</dbReference>
<evidence type="ECO:0000256" key="3">
    <source>
        <dbReference type="ARBA" id="ARBA00023004"/>
    </source>
</evidence>
<dbReference type="EMBL" id="JAEHFY010000004">
    <property type="protein sequence ID" value="MBK0382021.1"/>
    <property type="molecule type" value="Genomic_DNA"/>
</dbReference>
<gene>
    <name evidence="7" type="ORF">I5M32_03535</name>
</gene>
<keyword evidence="2" id="KW-0479">Metal-binding</keyword>
<protein>
    <submittedName>
        <fullName evidence="7">Rieske 2Fe-2S domain-containing protein</fullName>
    </submittedName>
</protein>
<keyword evidence="1" id="KW-0001">2Fe-2S</keyword>
<evidence type="ECO:0000313" key="8">
    <source>
        <dbReference type="Proteomes" id="UP000660024"/>
    </source>
</evidence>
<dbReference type="Proteomes" id="UP000660024">
    <property type="component" value="Unassembled WGS sequence"/>
</dbReference>
<dbReference type="PROSITE" id="PS51296">
    <property type="entry name" value="RIESKE"/>
    <property type="match status" value="1"/>
</dbReference>
<evidence type="ECO:0000256" key="5">
    <source>
        <dbReference type="SAM" id="MobiDB-lite"/>
    </source>
</evidence>
<dbReference type="Pfam" id="PF00355">
    <property type="entry name" value="Rieske"/>
    <property type="match status" value="1"/>
</dbReference>